<gene>
    <name evidence="3" type="ORF">IE4872_CH03204</name>
</gene>
<protein>
    <submittedName>
        <fullName evidence="3">Short-chain dehydrogenase/reductase SDR family protein</fullName>
    </submittedName>
</protein>
<dbReference type="InterPro" id="IPR003560">
    <property type="entry name" value="DHB_DH"/>
</dbReference>
<proteinExistence type="inferred from homology"/>
<evidence type="ECO:0000313" key="4">
    <source>
        <dbReference type="Proteomes" id="UP000184749"/>
    </source>
</evidence>
<sequence>MGITLLRYLVTGATGGMGVPLCRRLAEAGHGLVLAGRNRMAMEQLIADFGTSDQERFQALALDMTNRSSVASFAVALAGLNHYLDGAVIMPPQPARTNEPLPEPEAWDALFEGSFIGPLSVLKAAISRMRPNPAEGRRAKVVIVSGISSAQVLGHYATGNVLRTAWLAEAKTLAFALGPHGIHVNTVSFGGTLTPHYLGLLQARADAGGISLEELLMGDTENVPLRKYGTPEEAARTIEMLLSDVSDHLTGINLLQDGGFTRAY</sequence>
<evidence type="ECO:0000256" key="1">
    <source>
        <dbReference type="ARBA" id="ARBA00006484"/>
    </source>
</evidence>
<dbReference type="InterPro" id="IPR051122">
    <property type="entry name" value="SDR_DHRS6-like"/>
</dbReference>
<comment type="similarity">
    <text evidence="1">Belongs to the short-chain dehydrogenases/reductases (SDR) family.</text>
</comment>
<dbReference type="PANTHER" id="PTHR43477">
    <property type="entry name" value="DIHYDROANTICAPSIN 7-DEHYDROGENASE"/>
    <property type="match status" value="1"/>
</dbReference>
<dbReference type="AlphaFoldDB" id="A0A1L5NLM7"/>
<name>A0A1L5NLM7_9HYPH</name>
<evidence type="ECO:0000256" key="2">
    <source>
        <dbReference type="ARBA" id="ARBA00023002"/>
    </source>
</evidence>
<dbReference type="SUPFAM" id="SSF51735">
    <property type="entry name" value="NAD(P)-binding Rossmann-fold domains"/>
    <property type="match status" value="1"/>
</dbReference>
<dbReference type="PRINTS" id="PR01397">
    <property type="entry name" value="DHBDHDRGNASE"/>
</dbReference>
<dbReference type="InterPro" id="IPR002347">
    <property type="entry name" value="SDR_fam"/>
</dbReference>
<dbReference type="InterPro" id="IPR036291">
    <property type="entry name" value="NAD(P)-bd_dom_sf"/>
</dbReference>
<evidence type="ECO:0000313" key="3">
    <source>
        <dbReference type="EMBL" id="APO68804.1"/>
    </source>
</evidence>
<dbReference type="GO" id="GO:0019290">
    <property type="term" value="P:siderophore biosynthetic process"/>
    <property type="evidence" value="ECO:0007669"/>
    <property type="project" value="InterPro"/>
</dbReference>
<dbReference type="Pfam" id="PF13561">
    <property type="entry name" value="adh_short_C2"/>
    <property type="match status" value="1"/>
</dbReference>
<dbReference type="EMBL" id="CP017101">
    <property type="protein sequence ID" value="APO68804.1"/>
    <property type="molecule type" value="Genomic_DNA"/>
</dbReference>
<dbReference type="GO" id="GO:0008667">
    <property type="term" value="F:2,3-dihydro-2,3-dihydroxybenzoate dehydrogenase activity"/>
    <property type="evidence" value="ECO:0007669"/>
    <property type="project" value="InterPro"/>
</dbReference>
<keyword evidence="2" id="KW-0560">Oxidoreductase</keyword>
<organism evidence="3 4">
    <name type="scientific">Rhizobium gallicum</name>
    <dbReference type="NCBI Taxonomy" id="56730"/>
    <lineage>
        <taxon>Bacteria</taxon>
        <taxon>Pseudomonadati</taxon>
        <taxon>Pseudomonadota</taxon>
        <taxon>Alphaproteobacteria</taxon>
        <taxon>Hyphomicrobiales</taxon>
        <taxon>Rhizobiaceae</taxon>
        <taxon>Rhizobium/Agrobacterium group</taxon>
        <taxon>Rhizobium</taxon>
    </lineage>
</organism>
<dbReference type="STRING" id="56730.IE4872_CH03204"/>
<dbReference type="PANTHER" id="PTHR43477:SF1">
    <property type="entry name" value="DIHYDROANTICAPSIN 7-DEHYDROGENASE"/>
    <property type="match status" value="1"/>
</dbReference>
<accession>A0A1L5NLM7</accession>
<reference evidence="3 4" key="1">
    <citation type="submission" date="2016-09" db="EMBL/GenBank/DDBJ databases">
        <title>The complete genome sequences of Rhizobium gallicum, symbiovars gallicum and phaseoli, symbionts associated to common bean (Phaseolus vulgaris).</title>
        <authorList>
            <person name="Bustos P."/>
            <person name="Santamaria R.I."/>
            <person name="Perez-Carrascal O.M."/>
            <person name="Juarez S."/>
            <person name="Lozano L."/>
            <person name="Martinez-Flores I."/>
            <person name="Martinez-Romero E."/>
            <person name="Cevallos M."/>
            <person name="Romero D."/>
            <person name="Davila G."/>
            <person name="Gonzalez V."/>
        </authorList>
    </citation>
    <scope>NUCLEOTIDE SEQUENCE [LARGE SCALE GENOMIC DNA]</scope>
    <source>
        <strain evidence="3 4">IE4872</strain>
    </source>
</reference>
<dbReference type="Gene3D" id="3.40.50.720">
    <property type="entry name" value="NAD(P)-binding Rossmann-like Domain"/>
    <property type="match status" value="1"/>
</dbReference>
<dbReference type="Proteomes" id="UP000184749">
    <property type="component" value="Chromosome"/>
</dbReference>